<dbReference type="STRING" id="259564.Mbur_0561"/>
<dbReference type="GeneID" id="3996992"/>
<dbReference type="SUPFAM" id="SSF48371">
    <property type="entry name" value="ARM repeat"/>
    <property type="match status" value="1"/>
</dbReference>
<dbReference type="InterPro" id="IPR016024">
    <property type="entry name" value="ARM-type_fold"/>
</dbReference>
<gene>
    <name evidence="1" type="ordered locus">Mbur_0561</name>
</gene>
<reference evidence="2" key="1">
    <citation type="journal article" date="2009" name="ISME J.">
        <title>The genome sequence of the psychrophilic archaeon, Methanococcoides burtonii: the role of genome evolution in cold adaptation.</title>
        <authorList>
            <person name="Allen M.A."/>
            <person name="Lauro F.M."/>
            <person name="Williams T.J."/>
            <person name="Burg D."/>
            <person name="Siddiqui K.S."/>
            <person name="De Francisci D."/>
            <person name="Chong K.W."/>
            <person name="Pilak O."/>
            <person name="Chew H.H."/>
            <person name="De Maere M.Z."/>
            <person name="Ting L."/>
            <person name="Katrib M."/>
            <person name="Ng C."/>
            <person name="Sowers K.R."/>
            <person name="Galperin M.Y."/>
            <person name="Anderson I.J."/>
            <person name="Ivanova N."/>
            <person name="Dalin E."/>
            <person name="Martinez M."/>
            <person name="Lapidus A."/>
            <person name="Hauser L."/>
            <person name="Land M."/>
            <person name="Thomas T."/>
            <person name="Cavicchioli R."/>
        </authorList>
    </citation>
    <scope>NUCLEOTIDE SEQUENCE [LARGE SCALE GENOMIC DNA]</scope>
    <source>
        <strain evidence="2">DSM 6242 / NBRC 107633 / OCM 468 / ACE-M</strain>
    </source>
</reference>
<evidence type="ECO:0000313" key="1">
    <source>
        <dbReference type="EMBL" id="ABE51536.1"/>
    </source>
</evidence>
<evidence type="ECO:0000313" key="2">
    <source>
        <dbReference type="Proteomes" id="UP000001979"/>
    </source>
</evidence>
<dbReference type="EMBL" id="CP000300">
    <property type="protein sequence ID" value="ABE51536.1"/>
    <property type="molecule type" value="Genomic_DNA"/>
</dbReference>
<dbReference type="AlphaFoldDB" id="Q12YE0"/>
<dbReference type="KEGG" id="mbu:Mbur_0561"/>
<organism evidence="1 2">
    <name type="scientific">Methanococcoides burtonii (strain DSM 6242 / NBRC 107633 / OCM 468 / ACE-M)</name>
    <dbReference type="NCBI Taxonomy" id="259564"/>
    <lineage>
        <taxon>Archaea</taxon>
        <taxon>Methanobacteriati</taxon>
        <taxon>Methanobacteriota</taxon>
        <taxon>Stenosarchaea group</taxon>
        <taxon>Methanomicrobia</taxon>
        <taxon>Methanosarcinales</taxon>
        <taxon>Methanosarcinaceae</taxon>
        <taxon>Methanococcoides</taxon>
    </lineage>
</organism>
<protein>
    <submittedName>
        <fullName evidence="1">Uncharacterized protein</fullName>
    </submittedName>
</protein>
<dbReference type="OrthoDB" id="142535at2157"/>
<proteinExistence type="predicted"/>
<keyword evidence="2" id="KW-1185">Reference proteome</keyword>
<dbReference type="Proteomes" id="UP000001979">
    <property type="component" value="Chromosome"/>
</dbReference>
<dbReference type="HOGENOM" id="CLU_063180_0_0_2"/>
<sequence length="372" mass="43896">MNLNINTDKNNYNSYKNTNEFEYNVISILQSTPFIRKRDLIKKLQTNFQENRGYSHENIQRKLYDMQGAGTLLVIRYEDLQKYGIKEEDKRSTYVTLRRTGKITSHLDVAINKLQSNNPIKQKMALKEIESYEKHYALNPKQLDMLVSILKSDDTNLLDHVLRIVYNYIEYKKIDPSNETKTIDVLRSLLKKYPEPLRTHTNLRSHLIFLLGYYNDSAVVERAIRDAETLDNLHEIKEEYQLGTAANIIEEHREELYEFEEKLRLENKIEAAQFIAEIRATALIDLGLKDDPFKNKDNNELEMDTLKSQMFLSNDEKKERILNISEKEADRLGVPKKMLDKIQWKIRNGDKINWKAKNVCKLLKQDLKESDF</sequence>
<accession>Q12YE0</accession>
<name>Q12YE0_METBU</name>
<dbReference type="RefSeq" id="WP_011498698.1">
    <property type="nucleotide sequence ID" value="NC_007955.1"/>
</dbReference>